<protein>
    <recommendedName>
        <fullName evidence="2">Ferric reductase NAD binding domain-containing protein</fullName>
    </recommendedName>
</protein>
<dbReference type="OrthoDB" id="17725at2759"/>
<name>A0A9P8TL52_WICPI</name>
<accession>A0A9P8TL52</accession>
<reference evidence="3" key="1">
    <citation type="journal article" date="2021" name="Open Biol.">
        <title>Shared evolutionary footprints suggest mitochondrial oxidative damage underlies multiple complex I losses in fungi.</title>
        <authorList>
            <person name="Schikora-Tamarit M.A."/>
            <person name="Marcet-Houben M."/>
            <person name="Nosek J."/>
            <person name="Gabaldon T."/>
        </authorList>
    </citation>
    <scope>NUCLEOTIDE SEQUENCE</scope>
    <source>
        <strain evidence="3">CBS2887</strain>
    </source>
</reference>
<organism evidence="3 4">
    <name type="scientific">Wickerhamomyces pijperi</name>
    <name type="common">Yeast</name>
    <name type="synonym">Pichia pijperi</name>
    <dbReference type="NCBI Taxonomy" id="599730"/>
    <lineage>
        <taxon>Eukaryota</taxon>
        <taxon>Fungi</taxon>
        <taxon>Dikarya</taxon>
        <taxon>Ascomycota</taxon>
        <taxon>Saccharomycotina</taxon>
        <taxon>Saccharomycetes</taxon>
        <taxon>Phaffomycetales</taxon>
        <taxon>Wickerhamomycetaceae</taxon>
        <taxon>Wickerhamomyces</taxon>
    </lineage>
</organism>
<comment type="caution">
    <text evidence="3">The sequence shown here is derived from an EMBL/GenBank/DDBJ whole genome shotgun (WGS) entry which is preliminary data.</text>
</comment>
<evidence type="ECO:0000313" key="3">
    <source>
        <dbReference type="EMBL" id="KAH3683613.1"/>
    </source>
</evidence>
<feature type="domain" description="Ferric reductase NAD binding" evidence="2">
    <location>
        <begin position="54"/>
        <end position="100"/>
    </location>
</feature>
<dbReference type="GO" id="GO:0016491">
    <property type="term" value="F:oxidoreductase activity"/>
    <property type="evidence" value="ECO:0007669"/>
    <property type="project" value="UniProtKB-KW"/>
</dbReference>
<keyword evidence="4" id="KW-1185">Reference proteome</keyword>
<dbReference type="Gene3D" id="3.40.50.80">
    <property type="entry name" value="Nucleotide-binding domain of ferredoxin-NADP reductase (FNR) module"/>
    <property type="match status" value="1"/>
</dbReference>
<dbReference type="AlphaFoldDB" id="A0A9P8TL52"/>
<keyword evidence="1" id="KW-0560">Oxidoreductase</keyword>
<evidence type="ECO:0000256" key="1">
    <source>
        <dbReference type="ARBA" id="ARBA00023002"/>
    </source>
</evidence>
<proteinExistence type="predicted"/>
<dbReference type="InterPro" id="IPR013121">
    <property type="entry name" value="Fe_red_NAD-bd_6"/>
</dbReference>
<dbReference type="Pfam" id="PF08030">
    <property type="entry name" value="NAD_binding_6"/>
    <property type="match status" value="1"/>
</dbReference>
<dbReference type="EMBL" id="JAEUBG010003035">
    <property type="protein sequence ID" value="KAH3683613.1"/>
    <property type="molecule type" value="Genomic_DNA"/>
</dbReference>
<sequence length="175" mass="19777">SFDHLPQIAEEEGVNQDELEPLIHHQKSDLKHYSALSTDGPSLHPEAAAAVNQYEKIILIAGGAGISLIYPMLSHYHNIDRFDVSFLWILRNEQDIVTFDTAKSENVHIWHTAINGRPNVVAMLDDTLDLENNSYDKIHIIGCGPTALMEDVKRFATEKIIQDQTVNLILEEFTF</sequence>
<dbReference type="InterPro" id="IPR039261">
    <property type="entry name" value="FNR_nucleotide-bd"/>
</dbReference>
<dbReference type="Proteomes" id="UP000774326">
    <property type="component" value="Unassembled WGS sequence"/>
</dbReference>
<reference evidence="3" key="2">
    <citation type="submission" date="2021-01" db="EMBL/GenBank/DDBJ databases">
        <authorList>
            <person name="Schikora-Tamarit M.A."/>
        </authorList>
    </citation>
    <scope>NUCLEOTIDE SEQUENCE</scope>
    <source>
        <strain evidence="3">CBS2887</strain>
    </source>
</reference>
<evidence type="ECO:0000259" key="2">
    <source>
        <dbReference type="Pfam" id="PF08030"/>
    </source>
</evidence>
<gene>
    <name evidence="3" type="ORF">WICPIJ_005420</name>
</gene>
<evidence type="ECO:0000313" key="4">
    <source>
        <dbReference type="Proteomes" id="UP000774326"/>
    </source>
</evidence>
<feature type="non-terminal residue" evidence="3">
    <location>
        <position position="1"/>
    </location>
</feature>
<dbReference type="SUPFAM" id="SSF52343">
    <property type="entry name" value="Ferredoxin reductase-like, C-terminal NADP-linked domain"/>
    <property type="match status" value="1"/>
</dbReference>